<dbReference type="AlphaFoldDB" id="A0A6C0LIF0"/>
<evidence type="ECO:0000313" key="1">
    <source>
        <dbReference type="EMBL" id="QHU30313.1"/>
    </source>
</evidence>
<reference evidence="1" key="1">
    <citation type="journal article" date="2020" name="Nature">
        <title>Giant virus diversity and host interactions through global metagenomics.</title>
        <authorList>
            <person name="Schulz F."/>
            <person name="Roux S."/>
            <person name="Paez-Espino D."/>
            <person name="Jungbluth S."/>
            <person name="Walsh D.A."/>
            <person name="Denef V.J."/>
            <person name="McMahon K.D."/>
            <person name="Konstantinidis K.T."/>
            <person name="Eloe-Fadrosh E.A."/>
            <person name="Kyrpides N.C."/>
            <person name="Woyke T."/>
        </authorList>
    </citation>
    <scope>NUCLEOTIDE SEQUENCE</scope>
    <source>
        <strain evidence="1">GVMAG-M-3300027833-11</strain>
    </source>
</reference>
<name>A0A6C0LIF0_9ZZZZ</name>
<proteinExistence type="predicted"/>
<protein>
    <submittedName>
        <fullName evidence="1">Uncharacterized protein</fullName>
    </submittedName>
</protein>
<accession>A0A6C0LIF0</accession>
<organism evidence="1">
    <name type="scientific">viral metagenome</name>
    <dbReference type="NCBI Taxonomy" id="1070528"/>
    <lineage>
        <taxon>unclassified sequences</taxon>
        <taxon>metagenomes</taxon>
        <taxon>organismal metagenomes</taxon>
    </lineage>
</organism>
<sequence>MGYLRLCDICGKAASRDVCGYCDFNCYYSCKQEQLKYSFLFVGIMVAMFKIDTTYGLICGIPVMCAVETLF</sequence>
<dbReference type="EMBL" id="MN740505">
    <property type="protein sequence ID" value="QHU30313.1"/>
    <property type="molecule type" value="Genomic_DNA"/>
</dbReference>